<sequence>MDESPLDTAEAAPHASAVDSVAVVGAGSIGIAWAIVFACAGRRVQMQEVDPARREIALGEAKSKLHELEAGGLLREPIATVLSRISVSGSLEEAVAGVGYVQECIIENLEAKQELFARLDALTPRDVVLASSTSTIMASRFASDLAGRDRCIVVHPANPPYFLRVAEIVPAPFTSESTVSTTSELLASSGLAPILLKQEIEGFVFNRLQGALLREAYCLVRDEIVTPVELDTLVREGLGLRWSLIGPFTTSELNTRGGLRRHGEVLGPVYARIGIERAQEDPWTPETIEQVARAVENSLPHRSWEDNVRERDRGMIQLSSLLKHFENPLTYHRTD</sequence>
<name>A0A916NVE0_9MICO</name>
<dbReference type="GO" id="GO:0070403">
    <property type="term" value="F:NAD+ binding"/>
    <property type="evidence" value="ECO:0007669"/>
    <property type="project" value="InterPro"/>
</dbReference>
<dbReference type="EC" id="1.1.1.108" evidence="6"/>
<dbReference type="InterPro" id="IPR006180">
    <property type="entry name" value="3-OHacyl-CoA_DH_CS"/>
</dbReference>
<organism evidence="6 7">
    <name type="scientific">Leucobacter soli</name>
    <dbReference type="NCBI Taxonomy" id="2812850"/>
    <lineage>
        <taxon>Bacteria</taxon>
        <taxon>Bacillati</taxon>
        <taxon>Actinomycetota</taxon>
        <taxon>Actinomycetes</taxon>
        <taxon>Micrococcales</taxon>
        <taxon>Microbacteriaceae</taxon>
        <taxon>Leucobacter</taxon>
    </lineage>
</organism>
<dbReference type="GO" id="GO:0050104">
    <property type="term" value="F:L-gulonate 3-dehydrogenase activity"/>
    <property type="evidence" value="ECO:0007669"/>
    <property type="project" value="TreeGrafter"/>
</dbReference>
<keyword evidence="7" id="KW-1185">Reference proteome</keyword>
<keyword evidence="3" id="KW-0472">Membrane</keyword>
<gene>
    <name evidence="6" type="primary">lcdH</name>
    <name evidence="6" type="ORF">LEUCIP111803_00885</name>
</gene>
<comment type="caution">
    <text evidence="6">The sequence shown here is derived from an EMBL/GenBank/DDBJ whole genome shotgun (WGS) entry which is preliminary data.</text>
</comment>
<evidence type="ECO:0000313" key="6">
    <source>
        <dbReference type="EMBL" id="CAG7606072.1"/>
    </source>
</evidence>
<dbReference type="PROSITE" id="PS00067">
    <property type="entry name" value="3HCDH"/>
    <property type="match status" value="1"/>
</dbReference>
<keyword evidence="3" id="KW-0812">Transmembrane</keyword>
<dbReference type="GO" id="GO:0006631">
    <property type="term" value="P:fatty acid metabolic process"/>
    <property type="evidence" value="ECO:0007669"/>
    <property type="project" value="InterPro"/>
</dbReference>
<evidence type="ECO:0000256" key="3">
    <source>
        <dbReference type="SAM" id="Phobius"/>
    </source>
</evidence>
<dbReference type="RefSeq" id="WP_218114511.1">
    <property type="nucleotide sequence ID" value="NZ_CAJVAP010000008.1"/>
</dbReference>
<proteinExistence type="inferred from homology"/>
<reference evidence="6" key="1">
    <citation type="submission" date="2021-06" db="EMBL/GenBank/DDBJ databases">
        <authorList>
            <person name="Criscuolo A."/>
        </authorList>
    </citation>
    <scope>NUCLEOTIDE SEQUENCE</scope>
    <source>
        <strain evidence="6">CIP111803</strain>
    </source>
</reference>
<keyword evidence="3" id="KW-1133">Transmembrane helix</keyword>
<feature type="transmembrane region" description="Helical" evidence="3">
    <location>
        <begin position="20"/>
        <end position="40"/>
    </location>
</feature>
<feature type="domain" description="3-hydroxyacyl-CoA dehydrogenase C-terminal" evidence="4">
    <location>
        <begin position="202"/>
        <end position="261"/>
    </location>
</feature>
<evidence type="ECO:0000256" key="2">
    <source>
        <dbReference type="ARBA" id="ARBA00023002"/>
    </source>
</evidence>
<dbReference type="GO" id="GO:0047728">
    <property type="term" value="F:carnitine 3-dehydrogenase activity"/>
    <property type="evidence" value="ECO:0007669"/>
    <property type="project" value="UniProtKB-EC"/>
</dbReference>
<dbReference type="PANTHER" id="PTHR48075">
    <property type="entry name" value="3-HYDROXYACYL-COA DEHYDROGENASE FAMILY PROTEIN"/>
    <property type="match status" value="1"/>
</dbReference>
<feature type="domain" description="3-hydroxyacyl-CoA dehydrogenase NAD binding" evidence="5">
    <location>
        <begin position="20"/>
        <end position="197"/>
    </location>
</feature>
<comment type="similarity">
    <text evidence="1">Belongs to the 3-hydroxyacyl-CoA dehydrogenase family.</text>
</comment>
<accession>A0A916NVE0</accession>
<protein>
    <submittedName>
        <fullName evidence="6">L-carnitine dehydrogenase</fullName>
        <ecNumber evidence="6">1.1.1.108</ecNumber>
    </submittedName>
</protein>
<dbReference type="PANTHER" id="PTHR48075:SF1">
    <property type="entry name" value="LAMBDA-CRYSTALLIN HOMOLOG"/>
    <property type="match status" value="1"/>
</dbReference>
<dbReference type="AlphaFoldDB" id="A0A916NVE0"/>
<keyword evidence="2 6" id="KW-0560">Oxidoreductase</keyword>
<dbReference type="Pfam" id="PF02737">
    <property type="entry name" value="3HCDH_N"/>
    <property type="match status" value="1"/>
</dbReference>
<evidence type="ECO:0000256" key="1">
    <source>
        <dbReference type="ARBA" id="ARBA00009463"/>
    </source>
</evidence>
<dbReference type="NCBIfam" id="NF004783">
    <property type="entry name" value="PRK06129.1"/>
    <property type="match status" value="1"/>
</dbReference>
<dbReference type="InterPro" id="IPR006108">
    <property type="entry name" value="3HC_DH_C"/>
</dbReference>
<dbReference type="EMBL" id="CAJVAP010000008">
    <property type="protein sequence ID" value="CAG7606072.1"/>
    <property type="molecule type" value="Genomic_DNA"/>
</dbReference>
<evidence type="ECO:0000259" key="4">
    <source>
        <dbReference type="Pfam" id="PF00725"/>
    </source>
</evidence>
<evidence type="ECO:0000259" key="5">
    <source>
        <dbReference type="Pfam" id="PF02737"/>
    </source>
</evidence>
<dbReference type="Proteomes" id="UP000693892">
    <property type="component" value="Unassembled WGS sequence"/>
</dbReference>
<dbReference type="InterPro" id="IPR006176">
    <property type="entry name" value="3-OHacyl-CoA_DH_NAD-bd"/>
</dbReference>
<dbReference type="Pfam" id="PF00725">
    <property type="entry name" value="3HCDH"/>
    <property type="match status" value="1"/>
</dbReference>
<evidence type="ECO:0000313" key="7">
    <source>
        <dbReference type="Proteomes" id="UP000693892"/>
    </source>
</evidence>